<reference evidence="2" key="1">
    <citation type="submission" date="2020-01" db="EMBL/GenBank/DDBJ databases">
        <authorList>
            <consortium name="DOE Joint Genome Institute"/>
            <person name="Haridas S."/>
            <person name="Albert R."/>
            <person name="Binder M."/>
            <person name="Bloem J."/>
            <person name="Labutti K."/>
            <person name="Salamov A."/>
            <person name="Andreopoulos B."/>
            <person name="Baker S.E."/>
            <person name="Barry K."/>
            <person name="Bills G."/>
            <person name="Bluhm B.H."/>
            <person name="Cannon C."/>
            <person name="Castanera R."/>
            <person name="Culley D.E."/>
            <person name="Daum C."/>
            <person name="Ezra D."/>
            <person name="Gonzalez J.B."/>
            <person name="Henrissat B."/>
            <person name="Kuo A."/>
            <person name="Liang C."/>
            <person name="Lipzen A."/>
            <person name="Lutzoni F."/>
            <person name="Magnuson J."/>
            <person name="Mondo S."/>
            <person name="Nolan M."/>
            <person name="Ohm R."/>
            <person name="Pangilinan J."/>
            <person name="Park H.-J."/>
            <person name="Ramirez L."/>
            <person name="Alfaro M."/>
            <person name="Sun H."/>
            <person name="Tritt A."/>
            <person name="Yoshinaga Y."/>
            <person name="Zwiers L.-H."/>
            <person name="Turgeon B.G."/>
            <person name="Goodwin S.B."/>
            <person name="Spatafora J.W."/>
            <person name="Crous P.W."/>
            <person name="Grigoriev I.V."/>
        </authorList>
    </citation>
    <scope>NUCLEOTIDE SEQUENCE</scope>
    <source>
        <strain evidence="2">CBS 394.84</strain>
    </source>
</reference>
<keyword evidence="2" id="KW-0378">Hydrolase</keyword>
<keyword evidence="3" id="KW-1185">Reference proteome</keyword>
<evidence type="ECO:0000313" key="2">
    <source>
        <dbReference type="EMBL" id="KAF1850273.1"/>
    </source>
</evidence>
<dbReference type="InterPro" id="IPR050266">
    <property type="entry name" value="AB_hydrolase_sf"/>
</dbReference>
<dbReference type="GeneID" id="63849640"/>
<protein>
    <submittedName>
        <fullName evidence="2">Alpha/beta hydrolase-like protein</fullName>
    </submittedName>
</protein>
<dbReference type="InterPro" id="IPR029058">
    <property type="entry name" value="AB_hydrolase_fold"/>
</dbReference>
<dbReference type="PANTHER" id="PTHR43798:SF33">
    <property type="entry name" value="HYDROLASE, PUTATIVE (AFU_ORTHOLOGUE AFUA_2G14860)-RELATED"/>
    <property type="match status" value="1"/>
</dbReference>
<accession>A0A9P4GPJ8</accession>
<dbReference type="PANTHER" id="PTHR43798">
    <property type="entry name" value="MONOACYLGLYCEROL LIPASE"/>
    <property type="match status" value="1"/>
</dbReference>
<dbReference type="AlphaFoldDB" id="A0A9P4GPJ8"/>
<proteinExistence type="predicted"/>
<dbReference type="SUPFAM" id="SSF53474">
    <property type="entry name" value="alpha/beta-Hydrolases"/>
    <property type="match status" value="1"/>
</dbReference>
<dbReference type="EMBL" id="ML976614">
    <property type="protein sequence ID" value="KAF1850273.1"/>
    <property type="molecule type" value="Genomic_DNA"/>
</dbReference>
<evidence type="ECO:0000259" key="1">
    <source>
        <dbReference type="Pfam" id="PF00561"/>
    </source>
</evidence>
<dbReference type="Pfam" id="PF00561">
    <property type="entry name" value="Abhydrolase_1"/>
    <property type="match status" value="1"/>
</dbReference>
<dbReference type="Proteomes" id="UP000800039">
    <property type="component" value="Unassembled WGS sequence"/>
</dbReference>
<gene>
    <name evidence="2" type="ORF">K460DRAFT_361094</name>
</gene>
<name>A0A9P4GPJ8_9PLEO</name>
<dbReference type="OrthoDB" id="2498029at2759"/>
<feature type="domain" description="AB hydrolase-1" evidence="1">
    <location>
        <begin position="24"/>
        <end position="288"/>
    </location>
</feature>
<dbReference type="GO" id="GO:0016020">
    <property type="term" value="C:membrane"/>
    <property type="evidence" value="ECO:0007669"/>
    <property type="project" value="TreeGrafter"/>
</dbReference>
<dbReference type="RefSeq" id="XP_040792836.1">
    <property type="nucleotide sequence ID" value="XM_040932389.1"/>
</dbReference>
<evidence type="ECO:0000313" key="3">
    <source>
        <dbReference type="Proteomes" id="UP000800039"/>
    </source>
</evidence>
<dbReference type="InterPro" id="IPR000073">
    <property type="entry name" value="AB_hydrolase_1"/>
</dbReference>
<dbReference type="Gene3D" id="3.40.50.1820">
    <property type="entry name" value="alpha/beta hydrolase"/>
    <property type="match status" value="1"/>
</dbReference>
<dbReference type="GO" id="GO:0016787">
    <property type="term" value="F:hydrolase activity"/>
    <property type="evidence" value="ECO:0007669"/>
    <property type="project" value="UniProtKB-KW"/>
</dbReference>
<organism evidence="2 3">
    <name type="scientific">Cucurbitaria berberidis CBS 394.84</name>
    <dbReference type="NCBI Taxonomy" id="1168544"/>
    <lineage>
        <taxon>Eukaryota</taxon>
        <taxon>Fungi</taxon>
        <taxon>Dikarya</taxon>
        <taxon>Ascomycota</taxon>
        <taxon>Pezizomycotina</taxon>
        <taxon>Dothideomycetes</taxon>
        <taxon>Pleosporomycetidae</taxon>
        <taxon>Pleosporales</taxon>
        <taxon>Pleosporineae</taxon>
        <taxon>Cucurbitariaceae</taxon>
        <taxon>Cucurbitaria</taxon>
    </lineage>
</organism>
<comment type="caution">
    <text evidence="2">The sequence shown here is derived from an EMBL/GenBank/DDBJ whole genome shotgun (WGS) entry which is preliminary data.</text>
</comment>
<sequence length="300" mass="33069">MPSLKANDGINLYYRTYGSIGATPLILLHGFTGSGEVFRRNVNTLSQDHYVLVPDLRGHGSSDKPKAGYHVARLALDLRNFIDHFQFQEGKISAIGTSLGAAILWCYCELFSARAFSHVVFVDQAPLQNYLTDWGPEYGNRGCNSPEALGKMQQTLETDPRAAHIGTIAACLGYRSHPRPDDPTAGSKEWEDDEVFFLGEALKGDGWWYGKLMADHTANDWRYSIAQNLGPDSGSTTKVLVVAISRSGCFPAAGPLKVVELVNGGIKDGLARGVIVDWGGHWCYWEKPEMFNKLVLDFLL</sequence>